<dbReference type="EMBL" id="PSQE01000008">
    <property type="protein sequence ID" value="RHN40987.1"/>
    <property type="molecule type" value="Genomic_DNA"/>
</dbReference>
<feature type="transmembrane region" description="Helical" evidence="1">
    <location>
        <begin position="6"/>
        <end position="27"/>
    </location>
</feature>
<accession>A0A072TRY7</accession>
<evidence type="ECO:0000313" key="6">
    <source>
        <dbReference type="Proteomes" id="UP000265566"/>
    </source>
</evidence>
<keyword evidence="1" id="KW-1133">Transmembrane helix</keyword>
<organism evidence="2 5">
    <name type="scientific">Medicago truncatula</name>
    <name type="common">Barrel medic</name>
    <name type="synonym">Medicago tribuloides</name>
    <dbReference type="NCBI Taxonomy" id="3880"/>
    <lineage>
        <taxon>Eukaryota</taxon>
        <taxon>Viridiplantae</taxon>
        <taxon>Streptophyta</taxon>
        <taxon>Embryophyta</taxon>
        <taxon>Tracheophyta</taxon>
        <taxon>Spermatophyta</taxon>
        <taxon>Magnoliopsida</taxon>
        <taxon>eudicotyledons</taxon>
        <taxon>Gunneridae</taxon>
        <taxon>Pentapetalae</taxon>
        <taxon>rosids</taxon>
        <taxon>fabids</taxon>
        <taxon>Fabales</taxon>
        <taxon>Fabaceae</taxon>
        <taxon>Papilionoideae</taxon>
        <taxon>50 kb inversion clade</taxon>
        <taxon>NPAAA clade</taxon>
        <taxon>Hologalegina</taxon>
        <taxon>IRL clade</taxon>
        <taxon>Trifolieae</taxon>
        <taxon>Medicago</taxon>
    </lineage>
</organism>
<evidence type="ECO:0000313" key="4">
    <source>
        <dbReference type="EnsemblPlants" id="KEH19618"/>
    </source>
</evidence>
<evidence type="ECO:0000313" key="2">
    <source>
        <dbReference type="EMBL" id="KEH19618.1"/>
    </source>
</evidence>
<keyword evidence="1 2" id="KW-0812">Transmembrane</keyword>
<reference evidence="2 5" key="1">
    <citation type="journal article" date="2011" name="Nature">
        <title>The Medicago genome provides insight into the evolution of rhizobial symbioses.</title>
        <authorList>
            <person name="Young N.D."/>
            <person name="Debelle F."/>
            <person name="Oldroyd G.E."/>
            <person name="Geurts R."/>
            <person name="Cannon S.B."/>
            <person name="Udvardi M.K."/>
            <person name="Benedito V.A."/>
            <person name="Mayer K.F."/>
            <person name="Gouzy J."/>
            <person name="Schoof H."/>
            <person name="Van de Peer Y."/>
            <person name="Proost S."/>
            <person name="Cook D.R."/>
            <person name="Meyers B.C."/>
            <person name="Spannagl M."/>
            <person name="Cheung F."/>
            <person name="De Mita S."/>
            <person name="Krishnakumar V."/>
            <person name="Gundlach H."/>
            <person name="Zhou S."/>
            <person name="Mudge J."/>
            <person name="Bharti A.K."/>
            <person name="Murray J.D."/>
            <person name="Naoumkina M.A."/>
            <person name="Rosen B."/>
            <person name="Silverstein K.A."/>
            <person name="Tang H."/>
            <person name="Rombauts S."/>
            <person name="Zhao P.X."/>
            <person name="Zhou P."/>
            <person name="Barbe V."/>
            <person name="Bardou P."/>
            <person name="Bechner M."/>
            <person name="Bellec A."/>
            <person name="Berger A."/>
            <person name="Berges H."/>
            <person name="Bidwell S."/>
            <person name="Bisseling T."/>
            <person name="Choisne N."/>
            <person name="Couloux A."/>
            <person name="Denny R."/>
            <person name="Deshpande S."/>
            <person name="Dai X."/>
            <person name="Doyle J.J."/>
            <person name="Dudez A.M."/>
            <person name="Farmer A.D."/>
            <person name="Fouteau S."/>
            <person name="Franken C."/>
            <person name="Gibelin C."/>
            <person name="Gish J."/>
            <person name="Goldstein S."/>
            <person name="Gonzalez A.J."/>
            <person name="Green P.J."/>
            <person name="Hallab A."/>
            <person name="Hartog M."/>
            <person name="Hua A."/>
            <person name="Humphray S.J."/>
            <person name="Jeong D.H."/>
            <person name="Jing Y."/>
            <person name="Jocker A."/>
            <person name="Kenton S.M."/>
            <person name="Kim D.J."/>
            <person name="Klee K."/>
            <person name="Lai H."/>
            <person name="Lang C."/>
            <person name="Lin S."/>
            <person name="Macmil S.L."/>
            <person name="Magdelenat G."/>
            <person name="Matthews L."/>
            <person name="McCorrison J."/>
            <person name="Monaghan E.L."/>
            <person name="Mun J.H."/>
            <person name="Najar F.Z."/>
            <person name="Nicholson C."/>
            <person name="Noirot C."/>
            <person name="O'Bleness M."/>
            <person name="Paule C.R."/>
            <person name="Poulain J."/>
            <person name="Prion F."/>
            <person name="Qin B."/>
            <person name="Qu C."/>
            <person name="Retzel E.F."/>
            <person name="Riddle C."/>
            <person name="Sallet E."/>
            <person name="Samain S."/>
            <person name="Samson N."/>
            <person name="Sanders I."/>
            <person name="Saurat O."/>
            <person name="Scarpelli C."/>
            <person name="Schiex T."/>
            <person name="Segurens B."/>
            <person name="Severin A.J."/>
            <person name="Sherrier D.J."/>
            <person name="Shi R."/>
            <person name="Sims S."/>
            <person name="Singer S.R."/>
            <person name="Sinharoy S."/>
            <person name="Sterck L."/>
            <person name="Viollet A."/>
            <person name="Wang B.B."/>
            <person name="Wang K."/>
            <person name="Wang M."/>
            <person name="Wang X."/>
            <person name="Warfsmann J."/>
            <person name="Weissenbach J."/>
            <person name="White D.D."/>
            <person name="White J.D."/>
            <person name="Wiley G.B."/>
            <person name="Wincker P."/>
            <person name="Xing Y."/>
            <person name="Yang L."/>
            <person name="Yao Z."/>
            <person name="Ying F."/>
            <person name="Zhai J."/>
            <person name="Zhou L."/>
            <person name="Zuber A."/>
            <person name="Denarie J."/>
            <person name="Dixon R.A."/>
            <person name="May G.D."/>
            <person name="Schwartz D.C."/>
            <person name="Rogers J."/>
            <person name="Quetier F."/>
            <person name="Town C.D."/>
            <person name="Roe B.A."/>
        </authorList>
    </citation>
    <scope>NUCLEOTIDE SEQUENCE [LARGE SCALE GENOMIC DNA]</scope>
    <source>
        <strain evidence="2">A17</strain>
        <strain evidence="4 5">cv. Jemalong A17</strain>
    </source>
</reference>
<dbReference type="Proteomes" id="UP000265566">
    <property type="component" value="Chromosome 8"/>
</dbReference>
<proteinExistence type="predicted"/>
<sequence length="56" mass="6302">MALYGLMILVPLGCCKIVFGSELVYTLSCRCTNLLVTVFGVMFPFCMFPFCMYVSK</sequence>
<dbReference type="EMBL" id="CM001224">
    <property type="protein sequence ID" value="KEH19618.1"/>
    <property type="molecule type" value="Genomic_DNA"/>
</dbReference>
<name>A0A072TRY7_MEDTR</name>
<reference evidence="3" key="5">
    <citation type="journal article" date="2018" name="Nat. Plants">
        <title>Whole-genome landscape of Medicago truncatula symbiotic genes.</title>
        <authorList>
            <person name="Pecrix Y."/>
            <person name="Gamas P."/>
            <person name="Carrere S."/>
        </authorList>
    </citation>
    <scope>NUCLEOTIDE SEQUENCE</scope>
    <source>
        <tissue evidence="3">Leaves</tissue>
    </source>
</reference>
<dbReference type="Gramene" id="rna47250">
    <property type="protein sequence ID" value="RHN40987.1"/>
    <property type="gene ID" value="gene47250"/>
</dbReference>
<gene>
    <name evidence="2" type="ordered locus">MTR_8g465140</name>
    <name evidence="3" type="ORF">MtrunA17_Chr8g0361131</name>
</gene>
<reference evidence="2 5" key="2">
    <citation type="journal article" date="2014" name="BMC Genomics">
        <title>An improved genome release (version Mt4.0) for the model legume Medicago truncatula.</title>
        <authorList>
            <person name="Tang H."/>
            <person name="Krishnakumar V."/>
            <person name="Bidwell S."/>
            <person name="Rosen B."/>
            <person name="Chan A."/>
            <person name="Zhou S."/>
            <person name="Gentzbittel L."/>
            <person name="Childs K.L."/>
            <person name="Yandell M."/>
            <person name="Gundlach H."/>
            <person name="Mayer K.F."/>
            <person name="Schwartz D.C."/>
            <person name="Town C.D."/>
        </authorList>
    </citation>
    <scope>GENOME REANNOTATION</scope>
    <source>
        <strain evidence="2">A17</strain>
        <strain evidence="4 5">cv. Jemalong A17</strain>
    </source>
</reference>
<dbReference type="EnsemblPlants" id="KEH19618">
    <property type="protein sequence ID" value="KEH19618"/>
    <property type="gene ID" value="MTR_8g465140"/>
</dbReference>
<evidence type="ECO:0000256" key="1">
    <source>
        <dbReference type="SAM" id="Phobius"/>
    </source>
</evidence>
<reference evidence="6" key="4">
    <citation type="journal article" date="2018" name="Nat. Plants">
        <title>Whole-genome landscape of Medicago truncatula symbiotic genes.</title>
        <authorList>
            <person name="Pecrix Y."/>
            <person name="Staton S.E."/>
            <person name="Sallet E."/>
            <person name="Lelandais-Briere C."/>
            <person name="Moreau S."/>
            <person name="Carrere S."/>
            <person name="Blein T."/>
            <person name="Jardinaud M.F."/>
            <person name="Latrasse D."/>
            <person name="Zouine M."/>
            <person name="Zahm M."/>
            <person name="Kreplak J."/>
            <person name="Mayjonade B."/>
            <person name="Satge C."/>
            <person name="Perez M."/>
            <person name="Cauet S."/>
            <person name="Marande W."/>
            <person name="Chantry-Darmon C."/>
            <person name="Lopez-Roques C."/>
            <person name="Bouchez O."/>
            <person name="Berard A."/>
            <person name="Debelle F."/>
            <person name="Munos S."/>
            <person name="Bendahmane A."/>
            <person name="Berges H."/>
            <person name="Niebel A."/>
            <person name="Buitink J."/>
            <person name="Frugier F."/>
            <person name="Benhamed M."/>
            <person name="Crespi M."/>
            <person name="Gouzy J."/>
            <person name="Gamas P."/>
        </authorList>
    </citation>
    <scope>NUCLEOTIDE SEQUENCE [LARGE SCALE GENOMIC DNA]</scope>
    <source>
        <strain evidence="6">cv. Jemalong A17</strain>
    </source>
</reference>
<feature type="transmembrane region" description="Helical" evidence="1">
    <location>
        <begin position="34"/>
        <end position="55"/>
    </location>
</feature>
<keyword evidence="1" id="KW-0472">Membrane</keyword>
<dbReference type="Proteomes" id="UP000002051">
    <property type="component" value="Chromosome 8"/>
</dbReference>
<evidence type="ECO:0000313" key="3">
    <source>
        <dbReference type="EMBL" id="RHN40987.1"/>
    </source>
</evidence>
<protein>
    <submittedName>
        <fullName evidence="2">Transmembrane protein, putative</fullName>
    </submittedName>
</protein>
<reference evidence="4" key="3">
    <citation type="submission" date="2015-04" db="UniProtKB">
        <authorList>
            <consortium name="EnsemblPlants"/>
        </authorList>
    </citation>
    <scope>IDENTIFICATION</scope>
    <source>
        <strain evidence="4">cv. Jemalong A17</strain>
    </source>
</reference>
<evidence type="ECO:0000313" key="5">
    <source>
        <dbReference type="Proteomes" id="UP000002051"/>
    </source>
</evidence>
<dbReference type="AlphaFoldDB" id="A0A072TRY7"/>
<dbReference type="HOGENOM" id="CLU_3017342_0_0_1"/>
<keyword evidence="5" id="KW-1185">Reference proteome</keyword>